<reference evidence="4 5" key="1">
    <citation type="submission" date="2023-03" db="EMBL/GenBank/DDBJ databases">
        <title>High-quality genome of Scylla paramamosain provides insights in environmental adaptation.</title>
        <authorList>
            <person name="Zhang L."/>
        </authorList>
    </citation>
    <scope>NUCLEOTIDE SEQUENCE [LARGE SCALE GENOMIC DNA]</scope>
    <source>
        <strain evidence="4">LZ_2023a</strain>
        <tissue evidence="4">Muscle</tissue>
    </source>
</reference>
<evidence type="ECO:0008006" key="6">
    <source>
        <dbReference type="Google" id="ProtNLM"/>
    </source>
</evidence>
<dbReference type="GO" id="GO:0031396">
    <property type="term" value="P:regulation of protein ubiquitination"/>
    <property type="evidence" value="ECO:0007669"/>
    <property type="project" value="InterPro"/>
</dbReference>
<organism evidence="4 5">
    <name type="scientific">Scylla paramamosain</name>
    <name type="common">Mud crab</name>
    <dbReference type="NCBI Taxonomy" id="85552"/>
    <lineage>
        <taxon>Eukaryota</taxon>
        <taxon>Metazoa</taxon>
        <taxon>Ecdysozoa</taxon>
        <taxon>Arthropoda</taxon>
        <taxon>Crustacea</taxon>
        <taxon>Multicrustacea</taxon>
        <taxon>Malacostraca</taxon>
        <taxon>Eumalacostraca</taxon>
        <taxon>Eucarida</taxon>
        <taxon>Decapoda</taxon>
        <taxon>Pleocyemata</taxon>
        <taxon>Brachyura</taxon>
        <taxon>Eubrachyura</taxon>
        <taxon>Portunoidea</taxon>
        <taxon>Portunidae</taxon>
        <taxon>Portuninae</taxon>
        <taxon>Scylla</taxon>
    </lineage>
</organism>
<dbReference type="GO" id="GO:0000776">
    <property type="term" value="C:kinetochore"/>
    <property type="evidence" value="ECO:0007669"/>
    <property type="project" value="TreeGrafter"/>
</dbReference>
<dbReference type="InterPro" id="IPR029421">
    <property type="entry name" value="MTBP_N"/>
</dbReference>
<comment type="caution">
    <text evidence="4">The sequence shown here is derived from an EMBL/GenBank/DDBJ whole genome shotgun (WGS) entry which is preliminary data.</text>
</comment>
<dbReference type="EMBL" id="JARAKH010000046">
    <property type="protein sequence ID" value="KAK8377985.1"/>
    <property type="molecule type" value="Genomic_DNA"/>
</dbReference>
<evidence type="ECO:0000313" key="4">
    <source>
        <dbReference type="EMBL" id="KAK8377985.1"/>
    </source>
</evidence>
<evidence type="ECO:0000259" key="2">
    <source>
        <dbReference type="Pfam" id="PF14918"/>
    </source>
</evidence>
<keyword evidence="5" id="KW-1185">Reference proteome</keyword>
<dbReference type="InterPro" id="IPR039061">
    <property type="entry name" value="MTBP"/>
</dbReference>
<evidence type="ECO:0000256" key="1">
    <source>
        <dbReference type="SAM" id="MobiDB-lite"/>
    </source>
</evidence>
<protein>
    <recommendedName>
        <fullName evidence="6">MDN2-binding protein C-terminal domain-containing protein</fullName>
    </recommendedName>
</protein>
<feature type="domain" description="MDN2-binding protein C-terminal" evidence="3">
    <location>
        <begin position="577"/>
        <end position="830"/>
    </location>
</feature>
<accession>A0AAW0STE1</accession>
<dbReference type="Pfam" id="PF14918">
    <property type="entry name" value="MTBP_N"/>
    <property type="match status" value="1"/>
</dbReference>
<feature type="compositionally biased region" description="Polar residues" evidence="1">
    <location>
        <begin position="654"/>
        <end position="664"/>
    </location>
</feature>
<name>A0AAW0STE1_SCYPA</name>
<feature type="domain" description="DM2" evidence="2">
    <location>
        <begin position="108"/>
        <end position="223"/>
    </location>
</feature>
<dbReference type="GO" id="GO:0007089">
    <property type="term" value="P:traversing start control point of mitotic cell cycle"/>
    <property type="evidence" value="ECO:0007669"/>
    <property type="project" value="TreeGrafter"/>
</dbReference>
<dbReference type="GO" id="GO:0034501">
    <property type="term" value="P:protein localization to kinetochore"/>
    <property type="evidence" value="ECO:0007669"/>
    <property type="project" value="TreeGrafter"/>
</dbReference>
<evidence type="ECO:0000313" key="5">
    <source>
        <dbReference type="Proteomes" id="UP001487740"/>
    </source>
</evidence>
<sequence length="842" mass="93895">MEKIVIYVSTERQNNFLIQELESAVHVLTENSKKKCWGPSVRLASVSVREGVSSPPAAPHDPTMTLWHDWAAPEPLRGLEHVQGDSSGDKDANEGKEKEEGEEKEVFRYNDFFLLGEALHRLLDEVGEPGAAMLSLVWCVEAYVPTPSEVPEFFGALQRFQQWHFGALHIACRDRALVEEWEEYFPLQLLDKSSEVVAGVIKNFWRGHLSLWEETTGETVRLPLCELVCAQGQPHSSLLPRQQAPLYFLPTAEVMADFDGGTMPWVYLQSGAIYCLNPAPSCDLEDQEEMTAALHLFTAQPGTVTLVRLQFSTSPPVLDNLKALTTDEWKRANAEGHFDLIPAPQFKGCHSTLNMLILSEGATKGKAWVVALKDPECIGEDVMRIINTSTHTKSSHSPREADRVLELLKETPCLTPMHMRAFSHLYLHLPHQIQERLTAAGHKTGDLEASEQQEVEAAASQEILSTILEAPAPPPVLSSHLVTVPPETAVSSTDWPEYIALERAEAEAERSSHARRTSGDLLGGLAPPPSKAILTLDAAQLVKLFSKTGQAADSIRHKINKHNTLGRFPFKFTSSLEDVKRLAWPEALYAHHHGIHYNLGDKSEKFVEHCSQVERRYIRQEVASTCTVFQDKETVYVKVNTHPQQRKDSKDLQRPTQKPQNLSKLETRSGRVGRAGSVLGRKAGVRGRGERAQPLRRSPRKRQLLIPESGLRRSPRKAVKNVTGDTLADLMKPSDLLKPAHSKASASKTAALAKKVPKPADLSNIHKQKLRVAVLESLEREGVRMKDPLFKVCFKKLFAVCHPFALDVIGQGSTSKNMEKIATAHVKQVIDFERRRALKARK</sequence>
<dbReference type="AlphaFoldDB" id="A0AAW0STE1"/>
<dbReference type="Pfam" id="PF14920">
    <property type="entry name" value="MTBP_C"/>
    <property type="match status" value="1"/>
</dbReference>
<dbReference type="PANTHER" id="PTHR14382">
    <property type="entry name" value="MDM2-BINDING PROTEIN"/>
    <property type="match status" value="1"/>
</dbReference>
<gene>
    <name evidence="4" type="ORF">O3P69_018716</name>
</gene>
<feature type="region of interest" description="Disordered" evidence="1">
    <location>
        <begin position="641"/>
        <end position="702"/>
    </location>
</feature>
<dbReference type="InterPro" id="IPR029418">
    <property type="entry name" value="MTBP_C"/>
</dbReference>
<proteinExistence type="predicted"/>
<dbReference type="Proteomes" id="UP001487740">
    <property type="component" value="Unassembled WGS sequence"/>
</dbReference>
<dbReference type="PANTHER" id="PTHR14382:SF1">
    <property type="entry name" value="MDM2-BINDING PROTEIN"/>
    <property type="match status" value="1"/>
</dbReference>
<dbReference type="EMBL" id="JARAKH010000046">
    <property type="protein sequence ID" value="KAK8377984.1"/>
    <property type="molecule type" value="Genomic_DNA"/>
</dbReference>
<evidence type="ECO:0000259" key="3">
    <source>
        <dbReference type="Pfam" id="PF14920"/>
    </source>
</evidence>
<feature type="region of interest" description="Disordered" evidence="1">
    <location>
        <begin position="79"/>
        <end position="102"/>
    </location>
</feature>